<comment type="caution">
    <text evidence="2">The sequence shown here is derived from an EMBL/GenBank/DDBJ whole genome shotgun (WGS) entry which is preliminary data.</text>
</comment>
<keyword evidence="3" id="KW-1185">Reference proteome</keyword>
<dbReference type="SUPFAM" id="SSF56300">
    <property type="entry name" value="Metallo-dependent phosphatases"/>
    <property type="match status" value="1"/>
</dbReference>
<dbReference type="RefSeq" id="WP_379980872.1">
    <property type="nucleotide sequence ID" value="NZ_JBHSFV010000011.1"/>
</dbReference>
<name>A0ABV9HZF9_9FLAO</name>
<accession>A0ABV9HZF9</accession>
<organism evidence="2 3">
    <name type="scientific">Dokdonia ponticola</name>
    <dbReference type="NCBI Taxonomy" id="2041041"/>
    <lineage>
        <taxon>Bacteria</taxon>
        <taxon>Pseudomonadati</taxon>
        <taxon>Bacteroidota</taxon>
        <taxon>Flavobacteriia</taxon>
        <taxon>Flavobacteriales</taxon>
        <taxon>Flavobacteriaceae</taxon>
        <taxon>Dokdonia</taxon>
    </lineage>
</organism>
<gene>
    <name evidence="2" type="ORF">ACFO3O_16650</name>
</gene>
<evidence type="ECO:0000313" key="3">
    <source>
        <dbReference type="Proteomes" id="UP001596043"/>
    </source>
</evidence>
<dbReference type="Proteomes" id="UP001596043">
    <property type="component" value="Unassembled WGS sequence"/>
</dbReference>
<reference evidence="3" key="1">
    <citation type="journal article" date="2019" name="Int. J. Syst. Evol. Microbiol.">
        <title>The Global Catalogue of Microorganisms (GCM) 10K type strain sequencing project: providing services to taxonomists for standard genome sequencing and annotation.</title>
        <authorList>
            <consortium name="The Broad Institute Genomics Platform"/>
            <consortium name="The Broad Institute Genome Sequencing Center for Infectious Disease"/>
            <person name="Wu L."/>
            <person name="Ma J."/>
        </authorList>
    </citation>
    <scope>NUCLEOTIDE SEQUENCE [LARGE SCALE GENOMIC DNA]</scope>
    <source>
        <strain evidence="3">YJ-61-S</strain>
    </source>
</reference>
<protein>
    <submittedName>
        <fullName evidence="2">Metallophosphoesterase</fullName>
    </submittedName>
</protein>
<evidence type="ECO:0000259" key="1">
    <source>
        <dbReference type="Pfam" id="PF00149"/>
    </source>
</evidence>
<dbReference type="Gene3D" id="3.60.21.10">
    <property type="match status" value="1"/>
</dbReference>
<dbReference type="InterPro" id="IPR029052">
    <property type="entry name" value="Metallo-depent_PP-like"/>
</dbReference>
<sequence>MFQSCGLHSDLYRNTEDKTPVTNKNLDEYSSIYALANAGAYAKGSNEELLYSLKDYVSARSKEDDFLIFVGDNVHDNDLTNTRNKRQLQQQLQVSTDFKGTTLFIPGELDWNEEGIEGLESIEESIESFYKEEDHFLPKNGCPLEFIDVDATTELVLINSQWYVEDWNKFKGFNDKCEIKTRTQFKAILADGLRKARHKTIIIAMHHPLYTNGVYGGEIPAEVVYRPTAENAFIPGAGIAWAFLRSQGGLSKQDRYNPLMNELMSAIELALLEAPRAIILSGHERVMQYIDHDNIKQVIAGTASSVKPGRLSKRGQFSSSKAGFSEIRRYKDGSSSVHFFELSNGTFKELYNTQAFSKPKAYNIDSLPTTFPKTMKASVYPPESVVKSKKYVTSWGAHYRYTYGIEVEAPVAILDTLYGGLTVERAGGGNQTMGLRLVSKDDREYNMRAIAKDPIAFLKSSGYNDLDADDYFEGTVPATVIEDFYTAAHPYGAFAIPLLAEAIELNHTHPKLYYVPKQKALGNFNSTHGNRLYMIVEKPDEDFDKSHMFNYSKEVESTSDLFKELRENEKLQLDERSYIRARIFDMLIGDWDRHEDQWRWAQDKVDEEKGITKYIAVPRDRDQVFANFDGKILETTQKVMSGARQFGKYGPDIPHIKQFSQSAINLDRALVQRSDKSVWLEEVAYIQQHITPEIVAHAFRQAPIEIQDSVWMGIQEDLLSRKRNLPDIVSRFYDDFATFQSLKGTDKEDYFSIENTVEGDVHVIAYRMKDGVKETLLFDRTFYATETKHLWIYGLDDQDIFDVKGINVSPINIVISGGLENDTYTIEGGKNIAVFDQKSYKNTIIKKGKANFHIDDIYENHIYNSEHKPDSKAAFGLETTYNPDDGITPRIQYSSMKMGFERNPFTSKIELDARYFSLTQAADVNLSWHRSHLFQDWNFKAFGRATTANYTQNFFDLGNKSTNIASTFDANRVGLQYLTAGIGTYYQGEYGTAAEVDILYENIDLANASTNVPLLSDASYLTIAGKYEYKSVDDERFVTRGMNFKLHTAFSDELTRTNIIGILDPAITFWNAIDRSRKLVFKTKVTGQLRFGDEIPFYKLATIGADSGLRSYRQGRFRGQQALTGLLDIAYKFKPIKTPLFPIRLQGHVGFDTGRVWITQEQNNTFHYSYGGGIQVTTAAVFKAKLSYFNGPEGGRLGFGFFIGM</sequence>
<dbReference type="Pfam" id="PF00149">
    <property type="entry name" value="Metallophos"/>
    <property type="match status" value="1"/>
</dbReference>
<feature type="domain" description="Calcineurin-like phosphoesterase" evidence="1">
    <location>
        <begin position="55"/>
        <end position="218"/>
    </location>
</feature>
<dbReference type="InterPro" id="IPR004843">
    <property type="entry name" value="Calcineurin-like_PHP"/>
</dbReference>
<evidence type="ECO:0000313" key="2">
    <source>
        <dbReference type="EMBL" id="MFC4635542.1"/>
    </source>
</evidence>
<dbReference type="EMBL" id="JBHSFV010000011">
    <property type="protein sequence ID" value="MFC4635542.1"/>
    <property type="molecule type" value="Genomic_DNA"/>
</dbReference>
<proteinExistence type="predicted"/>